<dbReference type="GO" id="GO:0005506">
    <property type="term" value="F:iron ion binding"/>
    <property type="evidence" value="ECO:0007669"/>
    <property type="project" value="InterPro"/>
</dbReference>
<dbReference type="GO" id="GO:0006355">
    <property type="term" value="P:regulation of DNA-templated transcription"/>
    <property type="evidence" value="ECO:0007669"/>
    <property type="project" value="InterPro"/>
</dbReference>
<dbReference type="EMBL" id="PNBA02000016">
    <property type="protein sequence ID" value="KAG6395554.1"/>
    <property type="molecule type" value="Genomic_DNA"/>
</dbReference>
<evidence type="ECO:0000256" key="4">
    <source>
        <dbReference type="ARBA" id="ARBA00023242"/>
    </source>
</evidence>
<evidence type="ECO:0000313" key="7">
    <source>
        <dbReference type="Proteomes" id="UP000298416"/>
    </source>
</evidence>
<dbReference type="Gene3D" id="2.170.150.80">
    <property type="entry name" value="NAC domain"/>
    <property type="match status" value="1"/>
</dbReference>
<proteinExistence type="predicted"/>
<dbReference type="Pfam" id="PF02365">
    <property type="entry name" value="NAM"/>
    <property type="match status" value="1"/>
</dbReference>
<reference evidence="6" key="1">
    <citation type="submission" date="2018-01" db="EMBL/GenBank/DDBJ databases">
        <authorList>
            <person name="Mao J.F."/>
        </authorList>
    </citation>
    <scope>NUCLEOTIDE SEQUENCE</scope>
    <source>
        <strain evidence="6">Huo1</strain>
        <tissue evidence="6">Leaf</tissue>
    </source>
</reference>
<sequence>MPYSPDMSSYSAAPYDLQSLVNRDTVGSLQQPHHCRKQLAGPFTKDAAHIEHPFLQSPNWSLSWMTLTATWGNCTPSLDLHQPHPTDNYRAHIWVPFWSCSYIYYEVHFVKTVELDIIVKLLDEKIKRLPPFAIWLSTDAPPFVDVLLQLSRNERCGFVLGDISIKALILDMFVAGSDKTSTTNHQQHEALPPGFRFHPTDEDCTFSSCAIAEADLNKSEPWQLPAKAKMGMKEKEWYFFTLRGVSGRILESCRRAEQARKGRVSSPSSASLLELEHVPCFSNHNSLLAASGNFAIILCFVRSNARPRTSCISVVLHAATHRRSNGWLWKCGAG</sequence>
<evidence type="ECO:0000256" key="2">
    <source>
        <dbReference type="ARBA" id="ARBA00023125"/>
    </source>
</evidence>
<feature type="domain" description="NAC" evidence="5">
    <location>
        <begin position="192"/>
        <end position="244"/>
    </location>
</feature>
<dbReference type="PANTHER" id="PTHR31744">
    <property type="entry name" value="PROTEIN CUP-SHAPED COTYLEDON 2-RELATED"/>
    <property type="match status" value="1"/>
</dbReference>
<dbReference type="GO" id="GO:0020037">
    <property type="term" value="F:heme binding"/>
    <property type="evidence" value="ECO:0007669"/>
    <property type="project" value="InterPro"/>
</dbReference>
<dbReference type="PANTHER" id="PTHR31744:SF169">
    <property type="entry name" value="NAC DOMAIN-CONTAINING PROTEIN"/>
    <property type="match status" value="1"/>
</dbReference>
<dbReference type="SUPFAM" id="SSF101941">
    <property type="entry name" value="NAC domain"/>
    <property type="match status" value="1"/>
</dbReference>
<name>A0A8X8WJJ7_SALSN</name>
<dbReference type="SUPFAM" id="SSF48264">
    <property type="entry name" value="Cytochrome P450"/>
    <property type="match status" value="1"/>
</dbReference>
<comment type="caution">
    <text evidence="6">The sequence shown here is derived from an EMBL/GenBank/DDBJ whole genome shotgun (WGS) entry which is preliminary data.</text>
</comment>
<keyword evidence="3" id="KW-0804">Transcription</keyword>
<accession>A0A8X8WJJ7</accession>
<gene>
    <name evidence="6" type="ORF">SASPL_141673</name>
</gene>
<dbReference type="GO" id="GO:0003677">
    <property type="term" value="F:DNA binding"/>
    <property type="evidence" value="ECO:0007669"/>
    <property type="project" value="UniProtKB-KW"/>
</dbReference>
<reference evidence="6" key="2">
    <citation type="submission" date="2020-08" db="EMBL/GenBank/DDBJ databases">
        <title>Plant Genome Project.</title>
        <authorList>
            <person name="Zhang R.-G."/>
        </authorList>
    </citation>
    <scope>NUCLEOTIDE SEQUENCE</scope>
    <source>
        <strain evidence="6">Huo1</strain>
        <tissue evidence="6">Leaf</tissue>
    </source>
</reference>
<organism evidence="6">
    <name type="scientific">Salvia splendens</name>
    <name type="common">Scarlet sage</name>
    <dbReference type="NCBI Taxonomy" id="180675"/>
    <lineage>
        <taxon>Eukaryota</taxon>
        <taxon>Viridiplantae</taxon>
        <taxon>Streptophyta</taxon>
        <taxon>Embryophyta</taxon>
        <taxon>Tracheophyta</taxon>
        <taxon>Spermatophyta</taxon>
        <taxon>Magnoliopsida</taxon>
        <taxon>eudicotyledons</taxon>
        <taxon>Gunneridae</taxon>
        <taxon>Pentapetalae</taxon>
        <taxon>asterids</taxon>
        <taxon>lamiids</taxon>
        <taxon>Lamiales</taxon>
        <taxon>Lamiaceae</taxon>
        <taxon>Nepetoideae</taxon>
        <taxon>Mentheae</taxon>
        <taxon>Salviinae</taxon>
        <taxon>Salvia</taxon>
        <taxon>Salvia subgen. Calosphace</taxon>
        <taxon>core Calosphace</taxon>
    </lineage>
</organism>
<dbReference type="AlphaFoldDB" id="A0A8X8WJJ7"/>
<evidence type="ECO:0000259" key="5">
    <source>
        <dbReference type="Pfam" id="PF02365"/>
    </source>
</evidence>
<evidence type="ECO:0000256" key="3">
    <source>
        <dbReference type="ARBA" id="ARBA00023163"/>
    </source>
</evidence>
<keyword evidence="1" id="KW-0805">Transcription regulation</keyword>
<dbReference type="GO" id="GO:0016705">
    <property type="term" value="F:oxidoreductase activity, acting on paired donors, with incorporation or reduction of molecular oxygen"/>
    <property type="evidence" value="ECO:0007669"/>
    <property type="project" value="InterPro"/>
</dbReference>
<dbReference type="InterPro" id="IPR036396">
    <property type="entry name" value="Cyt_P450_sf"/>
</dbReference>
<keyword evidence="2" id="KW-0238">DNA-binding</keyword>
<protein>
    <recommendedName>
        <fullName evidence="5">NAC domain-containing protein</fullName>
    </recommendedName>
</protein>
<keyword evidence="4" id="KW-0539">Nucleus</keyword>
<evidence type="ECO:0000256" key="1">
    <source>
        <dbReference type="ARBA" id="ARBA00023015"/>
    </source>
</evidence>
<dbReference type="InterPro" id="IPR036093">
    <property type="entry name" value="NAC_dom_sf"/>
</dbReference>
<keyword evidence="7" id="KW-1185">Reference proteome</keyword>
<evidence type="ECO:0000313" key="6">
    <source>
        <dbReference type="EMBL" id="KAG6395554.1"/>
    </source>
</evidence>
<dbReference type="GO" id="GO:0004497">
    <property type="term" value="F:monooxygenase activity"/>
    <property type="evidence" value="ECO:0007669"/>
    <property type="project" value="InterPro"/>
</dbReference>
<dbReference type="InterPro" id="IPR003441">
    <property type="entry name" value="NAC-dom"/>
</dbReference>
<dbReference type="Proteomes" id="UP000298416">
    <property type="component" value="Unassembled WGS sequence"/>
</dbReference>